<organism evidence="2 3">
    <name type="scientific">Cellulomonas dongxiuzhuiae</name>
    <dbReference type="NCBI Taxonomy" id="2819979"/>
    <lineage>
        <taxon>Bacteria</taxon>
        <taxon>Bacillati</taxon>
        <taxon>Actinomycetota</taxon>
        <taxon>Actinomycetes</taxon>
        <taxon>Micrococcales</taxon>
        <taxon>Cellulomonadaceae</taxon>
        <taxon>Cellulomonas</taxon>
    </lineage>
</organism>
<accession>A0ABX8GMG0</accession>
<dbReference type="SUPFAM" id="SSF48371">
    <property type="entry name" value="ARM repeat"/>
    <property type="match status" value="1"/>
</dbReference>
<gene>
    <name evidence="2" type="ORF">KKR89_05805</name>
</gene>
<dbReference type="Proteomes" id="UP000679335">
    <property type="component" value="Chromosome"/>
</dbReference>
<name>A0ABX8GMG0_9CELL</name>
<dbReference type="RefSeq" id="WP_208197394.1">
    <property type="nucleotide sequence ID" value="NZ_CP076023.1"/>
</dbReference>
<dbReference type="Gene3D" id="1.25.10.10">
    <property type="entry name" value="Leucine-rich Repeat Variant"/>
    <property type="match status" value="1"/>
</dbReference>
<protein>
    <submittedName>
        <fullName evidence="2">HEAT repeat domain-containing protein</fullName>
    </submittedName>
</protein>
<sequence length="510" mass="54234">MTTSSRDLLHRVVPAAVSQDPARWDDAAAVLRGLDGRGWLRLDRAARRHGPAGPTPRVSGTSGWLGPSLLEPSGFVAAVTSLHTDGRVRERATRVLGTQAGPLAAAALAVRTFDHVGPVRAAARASVATVRDVERIEAVLDVLLAGQERDDEGDTVEETCRHLAGRVEPRGLLRASRRRAVRRWAWARAYADGTLTGDDLVDGALHDPDQAVRASCARWLTASTDAHRLADLVAARSVEVRVAAVGALPDAALDDEVIAALLLDRAPRVRELAIPRARRRGLDPVARYRELAEASSVPSRVRAACLAELAVAGDRRDLPTAVAALGDPSPHVRASAARAVAGLTDVRDAVTRLAPLLLDPSARVSSTAARHLARLGAPASCTELAWASPVPAHRQGAWRVTRAVGGWDRVGADLRAAVDADPHLAASGRAGVTTWLGHGAATTWGTPTPQERDRMAVLLPASGLPDRHVRSVAFHAGLARPTSAQTAAVERPGPRPRPVGRRHWWRRLLS</sequence>
<feature type="region of interest" description="Disordered" evidence="1">
    <location>
        <begin position="480"/>
        <end position="500"/>
    </location>
</feature>
<dbReference type="InterPro" id="IPR016024">
    <property type="entry name" value="ARM-type_fold"/>
</dbReference>
<keyword evidence="3" id="KW-1185">Reference proteome</keyword>
<evidence type="ECO:0000313" key="2">
    <source>
        <dbReference type="EMBL" id="QWC17118.1"/>
    </source>
</evidence>
<evidence type="ECO:0000256" key="1">
    <source>
        <dbReference type="SAM" id="MobiDB-lite"/>
    </source>
</evidence>
<evidence type="ECO:0000313" key="3">
    <source>
        <dbReference type="Proteomes" id="UP000679335"/>
    </source>
</evidence>
<dbReference type="InterPro" id="IPR011989">
    <property type="entry name" value="ARM-like"/>
</dbReference>
<reference evidence="2 3" key="1">
    <citation type="submission" date="2021-05" db="EMBL/GenBank/DDBJ databases">
        <title>Novel species in genus Cellulomonas.</title>
        <authorList>
            <person name="Zhang G."/>
        </authorList>
    </citation>
    <scope>NUCLEOTIDE SEQUENCE [LARGE SCALE GENOMIC DNA]</scope>
    <source>
        <strain evidence="3">zg-ZUI157</strain>
    </source>
</reference>
<dbReference type="EMBL" id="CP076023">
    <property type="protein sequence ID" value="QWC17118.1"/>
    <property type="molecule type" value="Genomic_DNA"/>
</dbReference>
<dbReference type="Pfam" id="PF13646">
    <property type="entry name" value="HEAT_2"/>
    <property type="match status" value="1"/>
</dbReference>
<proteinExistence type="predicted"/>